<organism evidence="1 2">
    <name type="scientific">Pyricularia oryzae (strain 70-15 / ATCC MYA-4617 / FGSC 8958)</name>
    <name type="common">Rice blast fungus</name>
    <name type="synonym">Magnaporthe oryzae</name>
    <dbReference type="NCBI Taxonomy" id="242507"/>
    <lineage>
        <taxon>Eukaryota</taxon>
        <taxon>Fungi</taxon>
        <taxon>Dikarya</taxon>
        <taxon>Ascomycota</taxon>
        <taxon>Pezizomycotina</taxon>
        <taxon>Sordariomycetes</taxon>
        <taxon>Sordariomycetidae</taxon>
        <taxon>Magnaporthales</taxon>
        <taxon>Pyriculariaceae</taxon>
        <taxon>Pyricularia</taxon>
    </lineage>
</organism>
<proteinExistence type="predicted"/>
<dbReference type="InParanoid" id="G4NBM3"/>
<dbReference type="GeneID" id="5048811"/>
<gene>
    <name evidence="1" type="ORF">MGG_14253</name>
</gene>
<name>G4NBM3_PYRO7</name>
<dbReference type="RefSeq" id="XP_003717712.1">
    <property type="nucleotide sequence ID" value="XM_003717664.1"/>
</dbReference>
<dbReference type="KEGG" id="mgr:MGG_14253"/>
<dbReference type="HOGENOM" id="CLU_2904651_0_0_1"/>
<accession>G4NBM3</accession>
<dbReference type="VEuPathDB" id="FungiDB:MGG_14253"/>
<evidence type="ECO:0000313" key="2">
    <source>
        <dbReference type="Proteomes" id="UP000009058"/>
    </source>
</evidence>
<protein>
    <submittedName>
        <fullName evidence="1">Uncharacterized protein</fullName>
    </submittedName>
</protein>
<keyword evidence="2" id="KW-1185">Reference proteome</keyword>
<dbReference type="AlphaFoldDB" id="G4NBM3"/>
<reference key="2">
    <citation type="submission" date="2011-05" db="EMBL/GenBank/DDBJ databases">
        <title>The Genome Sequence of Magnaporthe oryzae 70-15.</title>
        <authorList>
            <consortium name="The Broad Institute Genome Sequencing Platform"/>
            <person name="Ma L.-J."/>
            <person name="Dead R."/>
            <person name="Young S.K."/>
            <person name="Zeng Q."/>
            <person name="Gargeya S."/>
            <person name="Fitzgerald M."/>
            <person name="Haas B."/>
            <person name="Abouelleil A."/>
            <person name="Alvarado L."/>
            <person name="Arachchi H.M."/>
            <person name="Berlin A."/>
            <person name="Brown A."/>
            <person name="Chapman S.B."/>
            <person name="Chen Z."/>
            <person name="Dunbar C."/>
            <person name="Freedman E."/>
            <person name="Gearin G."/>
            <person name="Gellesch M."/>
            <person name="Goldberg J."/>
            <person name="Griggs A."/>
            <person name="Gujja S."/>
            <person name="Heiman D."/>
            <person name="Howarth C."/>
            <person name="Larson L."/>
            <person name="Lui A."/>
            <person name="MacDonald P.J.P."/>
            <person name="Mehta T."/>
            <person name="Montmayeur A."/>
            <person name="Murphy C."/>
            <person name="Neiman D."/>
            <person name="Pearson M."/>
            <person name="Priest M."/>
            <person name="Roberts A."/>
            <person name="Saif S."/>
            <person name="Shea T."/>
            <person name="Shenoy N."/>
            <person name="Sisk P."/>
            <person name="Stolte C."/>
            <person name="Sykes S."/>
            <person name="Yandava C."/>
            <person name="Wortman J."/>
            <person name="Nusbaum C."/>
            <person name="Birren B."/>
        </authorList>
    </citation>
    <scope>NUCLEOTIDE SEQUENCE</scope>
    <source>
        <strain>70-15</strain>
    </source>
</reference>
<reference evidence="1 2" key="1">
    <citation type="journal article" date="2005" name="Nature">
        <title>The genome sequence of the rice blast fungus Magnaporthe grisea.</title>
        <authorList>
            <person name="Dean R.A."/>
            <person name="Talbot N.J."/>
            <person name="Ebbole D.J."/>
            <person name="Farman M.L."/>
            <person name="Mitchell T.K."/>
            <person name="Orbach M.J."/>
            <person name="Thon M."/>
            <person name="Kulkarni R."/>
            <person name="Xu J.R."/>
            <person name="Pan H."/>
            <person name="Read N.D."/>
            <person name="Lee Y.H."/>
            <person name="Carbone I."/>
            <person name="Brown D."/>
            <person name="Oh Y.Y."/>
            <person name="Donofrio N."/>
            <person name="Jeong J.S."/>
            <person name="Soanes D.M."/>
            <person name="Djonovic S."/>
            <person name="Kolomiets E."/>
            <person name="Rehmeyer C."/>
            <person name="Li W."/>
            <person name="Harding M."/>
            <person name="Kim S."/>
            <person name="Lebrun M.H."/>
            <person name="Bohnert H."/>
            <person name="Coughlan S."/>
            <person name="Butler J."/>
            <person name="Calvo S."/>
            <person name="Ma L.J."/>
            <person name="Nicol R."/>
            <person name="Purcell S."/>
            <person name="Nusbaum C."/>
            <person name="Galagan J.E."/>
            <person name="Birren B.W."/>
        </authorList>
    </citation>
    <scope>NUCLEOTIDE SEQUENCE [LARGE SCALE GENOMIC DNA]</scope>
    <source>
        <strain evidence="2">70-15 / ATCC MYA-4617 / FGSC 8958</strain>
    </source>
</reference>
<dbReference type="Proteomes" id="UP000009058">
    <property type="component" value="Chromosome 5"/>
</dbReference>
<sequence>MAELIAGALLEIIAVDCIFPRARPCNPQLGASRWTSQSPNALAEESHLLLASRSRAFYCHGF</sequence>
<evidence type="ECO:0000313" key="1">
    <source>
        <dbReference type="EMBL" id="EHA48128.1"/>
    </source>
</evidence>
<dbReference type="EMBL" id="CM001235">
    <property type="protein sequence ID" value="EHA48128.1"/>
    <property type="molecule type" value="Genomic_DNA"/>
</dbReference>